<dbReference type="InterPro" id="IPR030678">
    <property type="entry name" value="Peptide/Ni-bd"/>
</dbReference>
<evidence type="ECO:0000256" key="3">
    <source>
        <dbReference type="ARBA" id="ARBA00022729"/>
    </source>
</evidence>
<comment type="similarity">
    <text evidence="2">Belongs to the bacterial solute-binding protein 5 family.</text>
</comment>
<dbReference type="EMBL" id="VDDA01000004">
    <property type="protein sequence ID" value="TNC13750.1"/>
    <property type="molecule type" value="Genomic_DNA"/>
</dbReference>
<dbReference type="GO" id="GO:0043190">
    <property type="term" value="C:ATP-binding cassette (ABC) transporter complex"/>
    <property type="evidence" value="ECO:0007669"/>
    <property type="project" value="InterPro"/>
</dbReference>
<dbReference type="AlphaFoldDB" id="A0A5C4LKH6"/>
<dbReference type="SUPFAM" id="SSF53850">
    <property type="entry name" value="Periplasmic binding protein-like II"/>
    <property type="match status" value="1"/>
</dbReference>
<feature type="domain" description="Solute-binding protein family 5" evidence="5">
    <location>
        <begin position="106"/>
        <end position="521"/>
    </location>
</feature>
<accession>A0A5C4LKH6</accession>
<dbReference type="PANTHER" id="PTHR30290:SF64">
    <property type="entry name" value="ABC TRANSPORTER PERIPLASMIC BINDING PROTEIN"/>
    <property type="match status" value="1"/>
</dbReference>
<dbReference type="CDD" id="cd08497">
    <property type="entry name" value="MbnE-like"/>
    <property type="match status" value="1"/>
</dbReference>
<name>A0A5C4LKH6_9HYPH</name>
<dbReference type="GO" id="GO:1904680">
    <property type="term" value="F:peptide transmembrane transporter activity"/>
    <property type="evidence" value="ECO:0007669"/>
    <property type="project" value="TreeGrafter"/>
</dbReference>
<dbReference type="Gene3D" id="3.40.190.10">
    <property type="entry name" value="Periplasmic binding protein-like II"/>
    <property type="match status" value="1"/>
</dbReference>
<evidence type="ECO:0000313" key="6">
    <source>
        <dbReference type="EMBL" id="TNC13750.1"/>
    </source>
</evidence>
<reference evidence="6 7" key="1">
    <citation type="submission" date="2019-06" db="EMBL/GenBank/DDBJ databases">
        <title>Genome of Methylobacterium sp. 17Sr1-39.</title>
        <authorList>
            <person name="Seo T."/>
        </authorList>
    </citation>
    <scope>NUCLEOTIDE SEQUENCE [LARGE SCALE GENOMIC DNA]</scope>
    <source>
        <strain evidence="6 7">17Sr1-39</strain>
    </source>
</reference>
<evidence type="ECO:0000259" key="5">
    <source>
        <dbReference type="Pfam" id="PF00496"/>
    </source>
</evidence>
<evidence type="ECO:0000256" key="4">
    <source>
        <dbReference type="SAM" id="MobiDB-lite"/>
    </source>
</evidence>
<evidence type="ECO:0000256" key="1">
    <source>
        <dbReference type="ARBA" id="ARBA00004418"/>
    </source>
</evidence>
<dbReference type="InterPro" id="IPR039424">
    <property type="entry name" value="SBP_5"/>
</dbReference>
<dbReference type="InterPro" id="IPR000914">
    <property type="entry name" value="SBP_5_dom"/>
</dbReference>
<dbReference type="GO" id="GO:0042884">
    <property type="term" value="P:microcin transport"/>
    <property type="evidence" value="ECO:0007669"/>
    <property type="project" value="TreeGrafter"/>
</dbReference>
<feature type="region of interest" description="Disordered" evidence="4">
    <location>
        <begin position="1"/>
        <end position="24"/>
    </location>
</feature>
<comment type="subcellular location">
    <subcellularLocation>
        <location evidence="1">Periplasm</location>
    </subcellularLocation>
</comment>
<dbReference type="Proteomes" id="UP000305267">
    <property type="component" value="Unassembled WGS sequence"/>
</dbReference>
<dbReference type="PIRSF" id="PIRSF002741">
    <property type="entry name" value="MppA"/>
    <property type="match status" value="1"/>
</dbReference>
<dbReference type="Pfam" id="PF00496">
    <property type="entry name" value="SBP_bac_5"/>
    <property type="match status" value="1"/>
</dbReference>
<evidence type="ECO:0000256" key="2">
    <source>
        <dbReference type="ARBA" id="ARBA00005695"/>
    </source>
</evidence>
<keyword evidence="3" id="KW-0732">Signal</keyword>
<dbReference type="PANTHER" id="PTHR30290">
    <property type="entry name" value="PERIPLASMIC BINDING COMPONENT OF ABC TRANSPORTER"/>
    <property type="match status" value="1"/>
</dbReference>
<dbReference type="OrthoDB" id="9803988at2"/>
<organism evidence="6 7">
    <name type="scientific">Methylobacterium terricola</name>
    <dbReference type="NCBI Taxonomy" id="2583531"/>
    <lineage>
        <taxon>Bacteria</taxon>
        <taxon>Pseudomonadati</taxon>
        <taxon>Pseudomonadota</taxon>
        <taxon>Alphaproteobacteria</taxon>
        <taxon>Hyphomicrobiales</taxon>
        <taxon>Methylobacteriaceae</taxon>
        <taxon>Methylobacterium</taxon>
    </lineage>
</organism>
<evidence type="ECO:0000313" key="7">
    <source>
        <dbReference type="Proteomes" id="UP000305267"/>
    </source>
</evidence>
<gene>
    <name evidence="6" type="ORF">FF100_10515</name>
</gene>
<keyword evidence="7" id="KW-1185">Reference proteome</keyword>
<feature type="compositionally biased region" description="Low complexity" evidence="4">
    <location>
        <begin position="1"/>
        <end position="16"/>
    </location>
</feature>
<dbReference type="Gene3D" id="3.10.105.10">
    <property type="entry name" value="Dipeptide-binding Protein, Domain 3"/>
    <property type="match status" value="1"/>
</dbReference>
<dbReference type="GO" id="GO:0015833">
    <property type="term" value="P:peptide transport"/>
    <property type="evidence" value="ECO:0007669"/>
    <property type="project" value="TreeGrafter"/>
</dbReference>
<dbReference type="GO" id="GO:0030288">
    <property type="term" value="C:outer membrane-bounded periplasmic space"/>
    <property type="evidence" value="ECO:0007669"/>
    <property type="project" value="TreeGrafter"/>
</dbReference>
<sequence length="621" mass="69173">MPAGVRAQGAPPAGGAQTSNVPGSVAGDGWRHGLSLLGEPKYPADFTHFDYADPNAPKGGLVRFGSQGSFDNFNLIVAGVKGDLESQIPLIYDTLLAQAQDEASTYYGLLADGVRPAEDLGSVVYRLRPEARWHDGQPVTADDVVFSFAVLKENSPSYSSYYKNVTTAEAIGPHEVRFIFSEKGNRELPQIVGQFPVLPKHWWQGKDASGRPRNPAETTLEIPLGSGPYRLARFEAGRTAAYERVPDYWGRDLPVNRGANNFDTQRAEYFRDATVMIEAFKADQFDWRTENIARNWATAYDGFPALREGRILKEEFPQAGMGMMQAFTLNLRRKKFADERVRRAFNLAFDFEEMNRTLFYGLYKRVDSYFFGTELASSGLPEGRERAILESVKDMVPASVFTTPYKNPVNGSPEAVRTNLREAVRLFQEAGYEIRGNQMVEKASGQPFTVEFLGNDNSAERVVLPYRAALQRIGLTVSLRVVDPAQYQNLMRSFDFDALALNNWPESLSPGNEQRGFWGSAAADKPGSRNLAGIKDPGVDALIDKLIYAGDREELVAATRALDRVLLAHNYVVPQWSSDVSRTLRWNRFAHPAVLPRYGASGFPTTWWYDKDLAAKTGVAR</sequence>
<comment type="caution">
    <text evidence="6">The sequence shown here is derived from an EMBL/GenBank/DDBJ whole genome shotgun (WGS) entry which is preliminary data.</text>
</comment>
<protein>
    <submittedName>
        <fullName evidence="6">ABC transporter substrate-binding protein</fullName>
    </submittedName>
</protein>
<proteinExistence type="inferred from homology"/>